<dbReference type="AlphaFoldDB" id="A0A2W7RBU5"/>
<accession>A0A2W7RBU5</accession>
<dbReference type="STRING" id="121821.GCA_001870675_02397"/>
<evidence type="ECO:0000313" key="3">
    <source>
        <dbReference type="Proteomes" id="UP000249364"/>
    </source>
</evidence>
<keyword evidence="3" id="KW-1185">Reference proteome</keyword>
<dbReference type="EMBL" id="QKZQ01000001">
    <property type="protein sequence ID" value="PZX48175.1"/>
    <property type="molecule type" value="Genomic_DNA"/>
</dbReference>
<feature type="signal peptide" evidence="1">
    <location>
        <begin position="1"/>
        <end position="19"/>
    </location>
</feature>
<organism evidence="2 3">
    <name type="scientific">Roseinatronobacter thiooxidans</name>
    <dbReference type="NCBI Taxonomy" id="121821"/>
    <lineage>
        <taxon>Bacteria</taxon>
        <taxon>Pseudomonadati</taxon>
        <taxon>Pseudomonadota</taxon>
        <taxon>Alphaproteobacteria</taxon>
        <taxon>Rhodobacterales</taxon>
        <taxon>Paracoccaceae</taxon>
        <taxon>Roseinatronobacter</taxon>
    </lineage>
</organism>
<reference evidence="2 3" key="1">
    <citation type="submission" date="2018-06" db="EMBL/GenBank/DDBJ databases">
        <title>Genomic Encyclopedia of Archaeal and Bacterial Type Strains, Phase II (KMG-II): from individual species to whole genera.</title>
        <authorList>
            <person name="Goeker M."/>
        </authorList>
    </citation>
    <scope>NUCLEOTIDE SEQUENCE [LARGE SCALE GENOMIC DNA]</scope>
    <source>
        <strain evidence="2 3">DSM 13087</strain>
    </source>
</reference>
<protein>
    <submittedName>
        <fullName evidence="2">Uncharacterized protein</fullName>
    </submittedName>
</protein>
<comment type="caution">
    <text evidence="2">The sequence shown here is derived from an EMBL/GenBank/DDBJ whole genome shotgun (WGS) entry which is preliminary data.</text>
</comment>
<gene>
    <name evidence="2" type="ORF">LY56_00325</name>
</gene>
<proteinExistence type="predicted"/>
<evidence type="ECO:0000256" key="1">
    <source>
        <dbReference type="SAM" id="SignalP"/>
    </source>
</evidence>
<dbReference type="RefSeq" id="WP_170124687.1">
    <property type="nucleotide sequence ID" value="NZ_MEHT01000009.1"/>
</dbReference>
<sequence>MAKLALAAAFLVSFIPATCAKKSPEPVQHFEPISAPIYVEPASSKGKYR</sequence>
<dbReference type="Proteomes" id="UP000249364">
    <property type="component" value="Unassembled WGS sequence"/>
</dbReference>
<name>A0A2W7RBU5_9RHOB</name>
<keyword evidence="1" id="KW-0732">Signal</keyword>
<evidence type="ECO:0000313" key="2">
    <source>
        <dbReference type="EMBL" id="PZX48175.1"/>
    </source>
</evidence>
<feature type="chain" id="PRO_5016116395" evidence="1">
    <location>
        <begin position="20"/>
        <end position="49"/>
    </location>
</feature>